<keyword evidence="1" id="KW-0479">Metal-binding</keyword>
<dbReference type="Pfam" id="PF04434">
    <property type="entry name" value="SWIM"/>
    <property type="match status" value="1"/>
</dbReference>
<reference evidence="3" key="1">
    <citation type="submission" date="2021-06" db="EMBL/GenBank/DDBJ databases">
        <title>Bradyrhizobium sp. S2-20-1 Genome sequencing.</title>
        <authorList>
            <person name="Jin L."/>
        </authorList>
    </citation>
    <scope>NUCLEOTIDE SEQUENCE</scope>
    <source>
        <strain evidence="3">S2-20-1</strain>
    </source>
</reference>
<dbReference type="AlphaFoldDB" id="A0A975NJS1"/>
<name>A0A975NJS1_9BRAD</name>
<keyword evidence="1" id="KW-0862">Zinc</keyword>
<accession>A0A975NJS1</accession>
<dbReference type="InterPro" id="IPR049245">
    <property type="entry name" value="DUF6880"/>
</dbReference>
<evidence type="ECO:0000313" key="4">
    <source>
        <dbReference type="Proteomes" id="UP000680839"/>
    </source>
</evidence>
<gene>
    <name evidence="3" type="ORF">KMZ29_16875</name>
</gene>
<dbReference type="Proteomes" id="UP000680839">
    <property type="component" value="Chromosome"/>
</dbReference>
<dbReference type="Pfam" id="PF21810">
    <property type="entry name" value="DUF6880"/>
    <property type="match status" value="1"/>
</dbReference>
<proteinExistence type="predicted"/>
<dbReference type="PROSITE" id="PS50966">
    <property type="entry name" value="ZF_SWIM"/>
    <property type="match status" value="1"/>
</dbReference>
<protein>
    <submittedName>
        <fullName evidence="3">SWIM zinc finger family protein</fullName>
    </submittedName>
</protein>
<organism evidence="3 4">
    <name type="scientific">Bradyrhizobium sediminis</name>
    <dbReference type="NCBI Taxonomy" id="2840469"/>
    <lineage>
        <taxon>Bacteria</taxon>
        <taxon>Pseudomonadati</taxon>
        <taxon>Pseudomonadota</taxon>
        <taxon>Alphaproteobacteria</taxon>
        <taxon>Hyphomicrobiales</taxon>
        <taxon>Nitrobacteraceae</taxon>
        <taxon>Bradyrhizobium</taxon>
    </lineage>
</organism>
<keyword evidence="1" id="KW-0863">Zinc-finger</keyword>
<evidence type="ECO:0000313" key="3">
    <source>
        <dbReference type="EMBL" id="QWG15836.1"/>
    </source>
</evidence>
<evidence type="ECO:0000259" key="2">
    <source>
        <dbReference type="PROSITE" id="PS50966"/>
    </source>
</evidence>
<evidence type="ECO:0000256" key="1">
    <source>
        <dbReference type="PROSITE-ProRule" id="PRU00325"/>
    </source>
</evidence>
<dbReference type="GO" id="GO:0008270">
    <property type="term" value="F:zinc ion binding"/>
    <property type="evidence" value="ECO:0007669"/>
    <property type="project" value="UniProtKB-KW"/>
</dbReference>
<feature type="domain" description="SWIM-type" evidence="2">
    <location>
        <begin position="42"/>
        <end position="79"/>
    </location>
</feature>
<sequence length="546" mass="60251">MRELAGGKVFARGEAYHRDGQVQILVINPERVLAQVAGSEDYRTELLGRGRAIGGECSCPAFEDHGFCKHMVATALAANDLGADEADGSGALVRIRNHLKEKGVDALVDIIVGLAEQDLALFRKLDAATAALHEDDKTLGKRLCKAIDQATQTRDFMDYHEVPRWAANVDSALDTVAGLASGARAGLACELADHAVDRIGQAIEEIDDSDGYCMALLERARDIHLAAVSEIRPEPVELARDLFAREMAEDYGTFDGAVRRYADVLGEAGLAEYRRLARKAWEKPAPSAGRKGQQDDDSVDRHQLMRILDFFAERDGDVDARIALRVRDLSSSWDYLQLAEFCLSHGRADEALRWAEEGLWKYEDGRPDVGLTMFAAELLSKAGRKADAEAHLWRLFEKSPTFDLYKRLCGIGGKAARERALSFLEGKQASGARLGWNSPIDLLARIWIDEEKFDAAWAAVGKHGASAGLKEELAGKSEATHPREVLEVYTQRVDQLVNAGGGSNYQQAAKLVARMAKLRPRGEQVAYVLGLRQRFGRRRHFTQLLE</sequence>
<dbReference type="EMBL" id="CP076134">
    <property type="protein sequence ID" value="QWG15836.1"/>
    <property type="molecule type" value="Genomic_DNA"/>
</dbReference>
<dbReference type="InterPro" id="IPR007527">
    <property type="entry name" value="Znf_SWIM"/>
</dbReference>